<keyword evidence="3" id="KW-1185">Reference proteome</keyword>
<gene>
    <name evidence="2" type="primary">Contig3157.g3375</name>
    <name evidence="2" type="ORF">STYLEM_13975</name>
</gene>
<keyword evidence="1" id="KW-0732">Signal</keyword>
<proteinExistence type="predicted"/>
<name>A0A078ASF2_STYLE</name>
<sequence>MLKSIAVSLLVAAVSSEMTQYHSDSNMHQISDPSWPPVHVAYNFKADFQFMQWEPTLKKLIPYANMNGTQLVDSAGNRERVDVWLQMDKMGMMQLKQVYDYNTKTILEHVPAISKCSKYTIPEDVNVGDILNQIYTPSSNITQYEGDVEVKWDIKPEFGFKVGKPLPDSTPQELLFNIRSYNLNYVQLENQPYLFSIPQGLQNQTFTDADFIIPECSSYEEKGVKARGDSHHKIKLFF</sequence>
<dbReference type="Proteomes" id="UP000039865">
    <property type="component" value="Unassembled WGS sequence"/>
</dbReference>
<dbReference type="AlphaFoldDB" id="A0A078ASF2"/>
<accession>A0A078ASF2</accession>
<evidence type="ECO:0000313" key="2">
    <source>
        <dbReference type="EMBL" id="CDW84906.1"/>
    </source>
</evidence>
<protein>
    <submittedName>
        <fullName evidence="2">Uncharacterized protein</fullName>
    </submittedName>
</protein>
<evidence type="ECO:0000256" key="1">
    <source>
        <dbReference type="SAM" id="SignalP"/>
    </source>
</evidence>
<organism evidence="2 3">
    <name type="scientific">Stylonychia lemnae</name>
    <name type="common">Ciliate</name>
    <dbReference type="NCBI Taxonomy" id="5949"/>
    <lineage>
        <taxon>Eukaryota</taxon>
        <taxon>Sar</taxon>
        <taxon>Alveolata</taxon>
        <taxon>Ciliophora</taxon>
        <taxon>Intramacronucleata</taxon>
        <taxon>Spirotrichea</taxon>
        <taxon>Stichotrichia</taxon>
        <taxon>Sporadotrichida</taxon>
        <taxon>Oxytrichidae</taxon>
        <taxon>Stylonychinae</taxon>
        <taxon>Stylonychia</taxon>
    </lineage>
</organism>
<evidence type="ECO:0000313" key="3">
    <source>
        <dbReference type="Proteomes" id="UP000039865"/>
    </source>
</evidence>
<reference evidence="2 3" key="1">
    <citation type="submission" date="2014-06" db="EMBL/GenBank/DDBJ databases">
        <authorList>
            <person name="Swart Estienne"/>
        </authorList>
    </citation>
    <scope>NUCLEOTIDE SEQUENCE [LARGE SCALE GENOMIC DNA]</scope>
    <source>
        <strain evidence="2 3">130c</strain>
    </source>
</reference>
<feature type="chain" id="PRO_5001729595" evidence="1">
    <location>
        <begin position="17"/>
        <end position="238"/>
    </location>
</feature>
<feature type="signal peptide" evidence="1">
    <location>
        <begin position="1"/>
        <end position="16"/>
    </location>
</feature>
<dbReference type="InParanoid" id="A0A078ASF2"/>
<dbReference type="EMBL" id="CCKQ01013267">
    <property type="protein sequence ID" value="CDW84906.1"/>
    <property type="molecule type" value="Genomic_DNA"/>
</dbReference>